<reference evidence="5" key="1">
    <citation type="submission" date="2017-02" db="UniProtKB">
        <authorList>
            <consortium name="WormBaseParasite"/>
        </authorList>
    </citation>
    <scope>IDENTIFICATION</scope>
</reference>
<feature type="chain" id="PRO_5043126796" evidence="2">
    <location>
        <begin position="21"/>
        <end position="111"/>
    </location>
</feature>
<gene>
    <name evidence="3" type="ORF">TCLT_LOCUS10895</name>
</gene>
<dbReference type="WBParaSite" id="TCLT_0001091801-mRNA-1">
    <property type="protein sequence ID" value="TCLT_0001091801-mRNA-1"/>
    <property type="gene ID" value="TCLT_0001091801"/>
</dbReference>
<evidence type="ECO:0000256" key="2">
    <source>
        <dbReference type="SAM" id="SignalP"/>
    </source>
</evidence>
<reference evidence="3 4" key="2">
    <citation type="submission" date="2018-11" db="EMBL/GenBank/DDBJ databases">
        <authorList>
            <consortium name="Pathogen Informatics"/>
        </authorList>
    </citation>
    <scope>NUCLEOTIDE SEQUENCE [LARGE SCALE GENOMIC DNA]</scope>
</reference>
<feature type="signal peptide" evidence="2">
    <location>
        <begin position="1"/>
        <end position="20"/>
    </location>
</feature>
<proteinExistence type="predicted"/>
<dbReference type="Proteomes" id="UP000276776">
    <property type="component" value="Unassembled WGS sequence"/>
</dbReference>
<feature type="region of interest" description="Disordered" evidence="1">
    <location>
        <begin position="55"/>
        <end position="90"/>
    </location>
</feature>
<organism evidence="5">
    <name type="scientific">Thelazia callipaeda</name>
    <name type="common">Oriental eyeworm</name>
    <name type="synonym">Parasitic nematode</name>
    <dbReference type="NCBI Taxonomy" id="103827"/>
    <lineage>
        <taxon>Eukaryota</taxon>
        <taxon>Metazoa</taxon>
        <taxon>Ecdysozoa</taxon>
        <taxon>Nematoda</taxon>
        <taxon>Chromadorea</taxon>
        <taxon>Rhabditida</taxon>
        <taxon>Spirurina</taxon>
        <taxon>Spiruromorpha</taxon>
        <taxon>Thelazioidea</taxon>
        <taxon>Thelaziidae</taxon>
        <taxon>Thelazia</taxon>
    </lineage>
</organism>
<keyword evidence="4" id="KW-1185">Reference proteome</keyword>
<evidence type="ECO:0000256" key="1">
    <source>
        <dbReference type="SAM" id="MobiDB-lite"/>
    </source>
</evidence>
<evidence type="ECO:0000313" key="3">
    <source>
        <dbReference type="EMBL" id="VDN08613.1"/>
    </source>
</evidence>
<dbReference type="AlphaFoldDB" id="A0A0N5DCJ4"/>
<protein>
    <submittedName>
        <fullName evidence="5">Secreted protein</fullName>
    </submittedName>
</protein>
<evidence type="ECO:0000313" key="4">
    <source>
        <dbReference type="Proteomes" id="UP000276776"/>
    </source>
</evidence>
<dbReference type="EMBL" id="UYYF01005575">
    <property type="protein sequence ID" value="VDN08613.1"/>
    <property type="molecule type" value="Genomic_DNA"/>
</dbReference>
<accession>A0A0N5DCJ4</accession>
<keyword evidence="2" id="KW-0732">Signal</keyword>
<feature type="compositionally biased region" description="Basic and acidic residues" evidence="1">
    <location>
        <begin position="66"/>
        <end position="80"/>
    </location>
</feature>
<name>A0A0N5DCJ4_THECL</name>
<evidence type="ECO:0000313" key="5">
    <source>
        <dbReference type="WBParaSite" id="TCLT_0001091801-mRNA-1"/>
    </source>
</evidence>
<sequence length="111" mass="12123">MSGASLYIFVLSLLVHYLCAGPAKLMDSALLSNATTSLQYNQTTTTTIESLQKRYANDKNTQSTGNDDRQQLSTIEHIEGYDTENDPSSVNQVALPTLEKGMCSNESQNVS</sequence>